<evidence type="ECO:0000259" key="2">
    <source>
        <dbReference type="Pfam" id="PF02517"/>
    </source>
</evidence>
<dbReference type="InterPro" id="IPR003675">
    <property type="entry name" value="Rce1/LyrA-like_dom"/>
</dbReference>
<keyword evidence="1" id="KW-1133">Transmembrane helix</keyword>
<gene>
    <name evidence="3" type="ORF">F7231_21595</name>
</gene>
<feature type="transmembrane region" description="Helical" evidence="1">
    <location>
        <begin position="250"/>
        <end position="271"/>
    </location>
</feature>
<dbReference type="EMBL" id="WAEL01000008">
    <property type="protein sequence ID" value="NID12780.1"/>
    <property type="molecule type" value="Genomic_DNA"/>
</dbReference>
<feature type="domain" description="CAAX prenyl protease 2/Lysostaphin resistance protein A-like" evidence="2">
    <location>
        <begin position="174"/>
        <end position="262"/>
    </location>
</feature>
<proteinExistence type="predicted"/>
<reference evidence="4" key="2">
    <citation type="submission" date="2023-07" db="EMBL/GenBank/DDBJ databases">
        <authorList>
            <person name="Jung D.-H."/>
        </authorList>
    </citation>
    <scope>NUCLEOTIDE SEQUENCE [LARGE SCALE GENOMIC DNA]</scope>
    <source>
        <strain evidence="4">JA-25</strain>
    </source>
</reference>
<reference evidence="4" key="1">
    <citation type="submission" date="2019-09" db="EMBL/GenBank/DDBJ databases">
        <authorList>
            <person name="Jung D.-H."/>
        </authorList>
    </citation>
    <scope>NUCLEOTIDE SEQUENCE [LARGE SCALE GENOMIC DNA]</scope>
    <source>
        <strain evidence="4">JA-25</strain>
    </source>
</reference>
<organism evidence="3 4">
    <name type="scientific">Fibrivirga algicola</name>
    <dbReference type="NCBI Taxonomy" id="2950420"/>
    <lineage>
        <taxon>Bacteria</taxon>
        <taxon>Pseudomonadati</taxon>
        <taxon>Bacteroidota</taxon>
        <taxon>Cytophagia</taxon>
        <taxon>Cytophagales</taxon>
        <taxon>Spirosomataceae</taxon>
        <taxon>Fibrivirga</taxon>
    </lineage>
</organism>
<keyword evidence="4" id="KW-1185">Reference proteome</keyword>
<dbReference type="Pfam" id="PF02517">
    <property type="entry name" value="Rce1-like"/>
    <property type="match status" value="1"/>
</dbReference>
<dbReference type="RefSeq" id="WP_166693486.1">
    <property type="nucleotide sequence ID" value="NZ_WAEL01000008.1"/>
</dbReference>
<dbReference type="GO" id="GO:0008237">
    <property type="term" value="F:metallopeptidase activity"/>
    <property type="evidence" value="ECO:0007669"/>
    <property type="project" value="UniProtKB-KW"/>
</dbReference>
<evidence type="ECO:0000313" key="3">
    <source>
        <dbReference type="EMBL" id="NID12780.1"/>
    </source>
</evidence>
<feature type="transmembrane region" description="Helical" evidence="1">
    <location>
        <begin position="108"/>
        <end position="133"/>
    </location>
</feature>
<dbReference type="Proteomes" id="UP000606008">
    <property type="component" value="Unassembled WGS sequence"/>
</dbReference>
<name>A0ABX0QNP6_9BACT</name>
<dbReference type="PANTHER" id="PTHR36435">
    <property type="entry name" value="SLR1288 PROTEIN"/>
    <property type="match status" value="1"/>
</dbReference>
<protein>
    <submittedName>
        <fullName evidence="3">CPBP family intramembrane metalloprotease</fullName>
    </submittedName>
</protein>
<keyword evidence="3" id="KW-0378">Hydrolase</keyword>
<keyword evidence="3" id="KW-0645">Protease</keyword>
<accession>A0ABX0QNP6</accession>
<dbReference type="PANTHER" id="PTHR36435:SF1">
    <property type="entry name" value="CAAX AMINO TERMINAL PROTEASE FAMILY PROTEIN"/>
    <property type="match status" value="1"/>
</dbReference>
<keyword evidence="3" id="KW-0482">Metalloprotease</keyword>
<dbReference type="InterPro" id="IPR052710">
    <property type="entry name" value="CAAX_protease"/>
</dbReference>
<feature type="transmembrane region" description="Helical" evidence="1">
    <location>
        <begin position="172"/>
        <end position="190"/>
    </location>
</feature>
<feature type="transmembrane region" description="Helical" evidence="1">
    <location>
        <begin position="69"/>
        <end position="96"/>
    </location>
</feature>
<evidence type="ECO:0000313" key="4">
    <source>
        <dbReference type="Proteomes" id="UP000606008"/>
    </source>
</evidence>
<comment type="caution">
    <text evidence="3">The sequence shown here is derived from an EMBL/GenBank/DDBJ whole genome shotgun (WGS) entry which is preliminary data.</text>
</comment>
<feature type="transmembrane region" description="Helical" evidence="1">
    <location>
        <begin position="227"/>
        <end position="245"/>
    </location>
</feature>
<feature type="transmembrane region" description="Helical" evidence="1">
    <location>
        <begin position="286"/>
        <end position="306"/>
    </location>
</feature>
<sequence length="316" mass="35094">MRELQTSYPLTPEPQPLRSMLLLFGFIMLGMTLGAAAAALVVAGSAMASGGLPGDVTALLQHPASLPNGWWLLMIVQTLSHVSTFLIPTLLYWFLIDRRQLADFNGQPAYRVAGWGLVIVLTVAFMPVNGLIIEINQSLKLPESLAPLERWMRAKEDQMAELTKFLTTFRSVPQLIMAFITIAIIPAIGEEVLFRGVFQRKFIVWTGSVHAGIWLAAALFSAIHLQFYGFVPRMLLGAMFGYLYVWSGNLWVPILAHFINNGFTVLMIFLYQRRITSIDVDSTESVSLSTALLGTVVSVGALVLFNRMNKTMNKVR</sequence>
<keyword evidence="1" id="KW-0472">Membrane</keyword>
<keyword evidence="1" id="KW-0812">Transmembrane</keyword>
<evidence type="ECO:0000256" key="1">
    <source>
        <dbReference type="SAM" id="Phobius"/>
    </source>
</evidence>
<feature type="transmembrane region" description="Helical" evidence="1">
    <location>
        <begin position="21"/>
        <end position="49"/>
    </location>
</feature>
<feature type="transmembrane region" description="Helical" evidence="1">
    <location>
        <begin position="202"/>
        <end position="221"/>
    </location>
</feature>